<evidence type="ECO:0000256" key="1">
    <source>
        <dbReference type="SAM" id="MobiDB-lite"/>
    </source>
</evidence>
<name>A0A1M5EGU7_9ACTN</name>
<organism evidence="2 3">
    <name type="scientific">Jatrophihabitans endophyticus</name>
    <dbReference type="NCBI Taxonomy" id="1206085"/>
    <lineage>
        <taxon>Bacteria</taxon>
        <taxon>Bacillati</taxon>
        <taxon>Actinomycetota</taxon>
        <taxon>Actinomycetes</taxon>
        <taxon>Jatrophihabitantales</taxon>
        <taxon>Jatrophihabitantaceae</taxon>
        <taxon>Jatrophihabitans</taxon>
    </lineage>
</organism>
<keyword evidence="3" id="KW-1185">Reference proteome</keyword>
<protein>
    <submittedName>
        <fullName evidence="2">Uncharacterized protein</fullName>
    </submittedName>
</protein>
<reference evidence="3" key="1">
    <citation type="submission" date="2016-11" db="EMBL/GenBank/DDBJ databases">
        <authorList>
            <person name="Varghese N."/>
            <person name="Submissions S."/>
        </authorList>
    </citation>
    <scope>NUCLEOTIDE SEQUENCE [LARGE SCALE GENOMIC DNA]</scope>
    <source>
        <strain evidence="3">DSM 45627</strain>
    </source>
</reference>
<dbReference type="RefSeq" id="WP_143167966.1">
    <property type="nucleotide sequence ID" value="NZ_FQVU01000001.1"/>
</dbReference>
<proteinExistence type="predicted"/>
<dbReference type="Proteomes" id="UP000186132">
    <property type="component" value="Unassembled WGS sequence"/>
</dbReference>
<accession>A0A1M5EGU7</accession>
<dbReference type="AlphaFoldDB" id="A0A1M5EGU7"/>
<dbReference type="EMBL" id="FQVU01000001">
    <property type="protein sequence ID" value="SHF78417.1"/>
    <property type="molecule type" value="Genomic_DNA"/>
</dbReference>
<feature type="region of interest" description="Disordered" evidence="1">
    <location>
        <begin position="36"/>
        <end position="56"/>
    </location>
</feature>
<evidence type="ECO:0000313" key="3">
    <source>
        <dbReference type="Proteomes" id="UP000186132"/>
    </source>
</evidence>
<sequence>MRVEPYDLEAGTRTDTVTGRLLLDGRRAAVVSVTRTTTAATSPPQPGTRVPARWRGDRPRRVRVDWSDEGMIAHVARLERDRRAAALGVDPATLTADPVPPGTRPRDAVVMWSHNGALLPDGTAPVFVDEADRIKRHGRPTEAVIAAIDFLAPLPGTTPSGASIANVALDVDAEDGGTYRVLARFGFRTPARRQQIGHPGARIPVRVDRRDHTRVVLDATRLPES</sequence>
<gene>
    <name evidence="2" type="ORF">SAMN05443575_0889</name>
</gene>
<evidence type="ECO:0000313" key="2">
    <source>
        <dbReference type="EMBL" id="SHF78417.1"/>
    </source>
</evidence>